<evidence type="ECO:0000313" key="2">
    <source>
        <dbReference type="EMBL" id="KAK2098085.1"/>
    </source>
</evidence>
<reference evidence="2 3" key="1">
    <citation type="submission" date="2023-05" db="EMBL/GenBank/DDBJ databases">
        <title>B98-5 Cell Line De Novo Hybrid Assembly: An Optical Mapping Approach.</title>
        <authorList>
            <person name="Kananen K."/>
            <person name="Auerbach J.A."/>
            <person name="Kautto E."/>
            <person name="Blachly J.S."/>
        </authorList>
    </citation>
    <scope>NUCLEOTIDE SEQUENCE [LARGE SCALE GENOMIC DNA]</scope>
    <source>
        <strain evidence="2">B95-8</strain>
        <tissue evidence="2">Cell line</tissue>
    </source>
</reference>
<accession>A0ABQ9UMP2</accession>
<dbReference type="Proteomes" id="UP001266305">
    <property type="component" value="Unassembled WGS sequence"/>
</dbReference>
<gene>
    <name evidence="2" type="ORF">P7K49_023536</name>
</gene>
<feature type="compositionally biased region" description="Basic and acidic residues" evidence="1">
    <location>
        <begin position="51"/>
        <end position="60"/>
    </location>
</feature>
<comment type="caution">
    <text evidence="2">The sequence shown here is derived from an EMBL/GenBank/DDBJ whole genome shotgun (WGS) entry which is preliminary data.</text>
</comment>
<evidence type="ECO:0000256" key="1">
    <source>
        <dbReference type="SAM" id="MobiDB-lite"/>
    </source>
</evidence>
<feature type="region of interest" description="Disordered" evidence="1">
    <location>
        <begin position="51"/>
        <end position="72"/>
    </location>
</feature>
<name>A0ABQ9UMP2_SAGOE</name>
<organism evidence="2 3">
    <name type="scientific">Saguinus oedipus</name>
    <name type="common">Cotton-top tamarin</name>
    <name type="synonym">Oedipomidas oedipus</name>
    <dbReference type="NCBI Taxonomy" id="9490"/>
    <lineage>
        <taxon>Eukaryota</taxon>
        <taxon>Metazoa</taxon>
        <taxon>Chordata</taxon>
        <taxon>Craniata</taxon>
        <taxon>Vertebrata</taxon>
        <taxon>Euteleostomi</taxon>
        <taxon>Mammalia</taxon>
        <taxon>Eutheria</taxon>
        <taxon>Euarchontoglires</taxon>
        <taxon>Primates</taxon>
        <taxon>Haplorrhini</taxon>
        <taxon>Platyrrhini</taxon>
        <taxon>Cebidae</taxon>
        <taxon>Callitrichinae</taxon>
        <taxon>Saguinus</taxon>
    </lineage>
</organism>
<sequence>MATLQLGPYVGYQAMRGLMPLALCIHPLLYMAVVPSLGCCGQHCSGYRDSWRPEDAKSTDRPSPAPQCHSHS</sequence>
<keyword evidence="3" id="KW-1185">Reference proteome</keyword>
<evidence type="ECO:0000313" key="3">
    <source>
        <dbReference type="Proteomes" id="UP001266305"/>
    </source>
</evidence>
<proteinExistence type="predicted"/>
<dbReference type="EMBL" id="JASSZA010000011">
    <property type="protein sequence ID" value="KAK2098085.1"/>
    <property type="molecule type" value="Genomic_DNA"/>
</dbReference>
<protein>
    <submittedName>
        <fullName evidence="2">Uncharacterized protein</fullName>
    </submittedName>
</protein>